<dbReference type="InterPro" id="IPR051326">
    <property type="entry name" value="Kynurenine-oxoglutarate_AT"/>
</dbReference>
<evidence type="ECO:0000256" key="5">
    <source>
        <dbReference type="ARBA" id="ARBA00022898"/>
    </source>
</evidence>
<dbReference type="SUPFAM" id="SSF53383">
    <property type="entry name" value="PLP-dependent transferases"/>
    <property type="match status" value="1"/>
</dbReference>
<dbReference type="NCBIfam" id="NF006569">
    <property type="entry name" value="PRK09082.1"/>
    <property type="match status" value="1"/>
</dbReference>
<sequence length="386" mass="42290">MSSSRLPDVGTTIFTIMSQLAIEHGAINLGQGFPDFLPDAGLIDRVEAAMRAGHDQYAPMPGVPALRQAIAAKYQAHYGRSYDPDAHITITSGATQALMCAVFACTAPGDEVIVLEPVYDSYLPSIRLAGAVAVPVAMRKPTLEDPRYRPDWDAVRAAITPRTAAIMINFPHNPTGAILLEEDLDALESLVADSRITLISDEVYEHMVFDGEPHRSLATRPALAERAFVISSFGKALHATGWKIGWCCAPARLTAELRKIHQFMVFSVSTPMQHGIAAFVADPAVHDELPGFYQARRDHLAQGLAATRLRALPCPGTFFMLADYSDVSQLPQQEFVRWLTTEHGVTTIPVSAFMVVPERVEPRIVRLCFAKQTQTLDDAFGRLRAL</sequence>
<dbReference type="PANTHER" id="PTHR43807:SF20">
    <property type="entry name" value="FI04487P"/>
    <property type="match status" value="1"/>
</dbReference>
<dbReference type="InterPro" id="IPR015421">
    <property type="entry name" value="PyrdxlP-dep_Trfase_major"/>
</dbReference>
<evidence type="ECO:0000256" key="3">
    <source>
        <dbReference type="ARBA" id="ARBA00022576"/>
    </source>
</evidence>
<dbReference type="Pfam" id="PF00155">
    <property type="entry name" value="Aminotran_1_2"/>
    <property type="match status" value="1"/>
</dbReference>
<dbReference type="AlphaFoldDB" id="A0A556B1B8"/>
<dbReference type="OrthoDB" id="9763453at2"/>
<dbReference type="InterPro" id="IPR015422">
    <property type="entry name" value="PyrdxlP-dep_Trfase_small"/>
</dbReference>
<keyword evidence="4 7" id="KW-0808">Transferase</keyword>
<evidence type="ECO:0000313" key="7">
    <source>
        <dbReference type="EMBL" id="TSH98535.1"/>
    </source>
</evidence>
<keyword evidence="3 7" id="KW-0032">Aminotransferase</keyword>
<dbReference type="EMBL" id="VLTJ01000004">
    <property type="protein sequence ID" value="TSH98535.1"/>
    <property type="molecule type" value="Genomic_DNA"/>
</dbReference>
<keyword evidence="5" id="KW-0663">Pyridoxal phosphate</keyword>
<dbReference type="Gene3D" id="3.90.1150.10">
    <property type="entry name" value="Aspartate Aminotransferase, domain 1"/>
    <property type="match status" value="1"/>
</dbReference>
<dbReference type="GO" id="GO:0030170">
    <property type="term" value="F:pyridoxal phosphate binding"/>
    <property type="evidence" value="ECO:0007669"/>
    <property type="project" value="InterPro"/>
</dbReference>
<gene>
    <name evidence="7" type="ORF">FOZ76_01935</name>
</gene>
<evidence type="ECO:0000256" key="2">
    <source>
        <dbReference type="ARBA" id="ARBA00007441"/>
    </source>
</evidence>
<comment type="caution">
    <text evidence="7">The sequence shown here is derived from an EMBL/GenBank/DDBJ whole genome shotgun (WGS) entry which is preliminary data.</text>
</comment>
<dbReference type="InterPro" id="IPR015424">
    <property type="entry name" value="PyrdxlP-dep_Trfase"/>
</dbReference>
<reference evidence="7 8" key="1">
    <citation type="submission" date="2019-07" db="EMBL/GenBank/DDBJ databases">
        <title>Qingshengfaniella alkalisoli gen. nov., sp. nov., isolated from saline soil.</title>
        <authorList>
            <person name="Xu L."/>
            <person name="Huang X.-X."/>
            <person name="Sun J.-Q."/>
        </authorList>
    </citation>
    <scope>NUCLEOTIDE SEQUENCE [LARGE SCALE GENOMIC DNA]</scope>
    <source>
        <strain evidence="7 8">DSM 27279</strain>
    </source>
</reference>
<dbReference type="FunFam" id="3.40.640.10:FF:000033">
    <property type="entry name" value="Aspartate aminotransferase"/>
    <property type="match status" value="1"/>
</dbReference>
<protein>
    <submittedName>
        <fullName evidence="7">Aminotransferase class I/II-fold pyridoxal phosphate-dependent enzyme</fullName>
    </submittedName>
</protein>
<dbReference type="RefSeq" id="WP_143946442.1">
    <property type="nucleotide sequence ID" value="NZ_BAABMB010000001.1"/>
</dbReference>
<organism evidence="7 8">
    <name type="scientific">Verticiella sediminum</name>
    <dbReference type="NCBI Taxonomy" id="1247510"/>
    <lineage>
        <taxon>Bacteria</taxon>
        <taxon>Pseudomonadati</taxon>
        <taxon>Pseudomonadota</taxon>
        <taxon>Betaproteobacteria</taxon>
        <taxon>Burkholderiales</taxon>
        <taxon>Alcaligenaceae</taxon>
        <taxon>Verticiella</taxon>
    </lineage>
</organism>
<evidence type="ECO:0000256" key="1">
    <source>
        <dbReference type="ARBA" id="ARBA00001933"/>
    </source>
</evidence>
<dbReference type="CDD" id="cd00609">
    <property type="entry name" value="AAT_like"/>
    <property type="match status" value="1"/>
</dbReference>
<comment type="cofactor">
    <cofactor evidence="1">
        <name>pyridoxal 5'-phosphate</name>
        <dbReference type="ChEBI" id="CHEBI:597326"/>
    </cofactor>
</comment>
<dbReference type="Gene3D" id="3.40.640.10">
    <property type="entry name" value="Type I PLP-dependent aspartate aminotransferase-like (Major domain)"/>
    <property type="match status" value="1"/>
</dbReference>
<name>A0A556B1B8_9BURK</name>
<dbReference type="Proteomes" id="UP000318405">
    <property type="component" value="Unassembled WGS sequence"/>
</dbReference>
<dbReference type="PANTHER" id="PTHR43807">
    <property type="entry name" value="FI04487P"/>
    <property type="match status" value="1"/>
</dbReference>
<evidence type="ECO:0000313" key="8">
    <source>
        <dbReference type="Proteomes" id="UP000318405"/>
    </source>
</evidence>
<feature type="domain" description="Aminotransferase class I/classII large" evidence="6">
    <location>
        <begin position="27"/>
        <end position="380"/>
    </location>
</feature>
<dbReference type="GO" id="GO:0005737">
    <property type="term" value="C:cytoplasm"/>
    <property type="evidence" value="ECO:0007669"/>
    <property type="project" value="TreeGrafter"/>
</dbReference>
<comment type="similarity">
    <text evidence="2">Belongs to the class-I pyridoxal-phosphate-dependent aminotransferase family.</text>
</comment>
<proteinExistence type="inferred from homology"/>
<dbReference type="GO" id="GO:0016212">
    <property type="term" value="F:kynurenine-oxoglutarate transaminase activity"/>
    <property type="evidence" value="ECO:0007669"/>
    <property type="project" value="TreeGrafter"/>
</dbReference>
<evidence type="ECO:0000256" key="4">
    <source>
        <dbReference type="ARBA" id="ARBA00022679"/>
    </source>
</evidence>
<keyword evidence="8" id="KW-1185">Reference proteome</keyword>
<dbReference type="InterPro" id="IPR004839">
    <property type="entry name" value="Aminotransferase_I/II_large"/>
</dbReference>
<evidence type="ECO:0000259" key="6">
    <source>
        <dbReference type="Pfam" id="PF00155"/>
    </source>
</evidence>
<accession>A0A556B1B8</accession>